<evidence type="ECO:0000313" key="2">
    <source>
        <dbReference type="EMBL" id="PEG55842.1"/>
    </source>
</evidence>
<proteinExistence type="predicted"/>
<dbReference type="GO" id="GO:0004144">
    <property type="term" value="F:diacylglycerol O-acyltransferase activity"/>
    <property type="evidence" value="ECO:0007669"/>
    <property type="project" value="InterPro"/>
</dbReference>
<organism evidence="2 3">
    <name type="scientific">Mycolicibacterium diernhoferi</name>
    <dbReference type="NCBI Taxonomy" id="1801"/>
    <lineage>
        <taxon>Bacteria</taxon>
        <taxon>Bacillati</taxon>
        <taxon>Actinomycetota</taxon>
        <taxon>Actinomycetes</taxon>
        <taxon>Mycobacteriales</taxon>
        <taxon>Mycobacteriaceae</taxon>
        <taxon>Mycolicibacterium</taxon>
    </lineage>
</organism>
<dbReference type="SUPFAM" id="SSF52777">
    <property type="entry name" value="CoA-dependent acyltransferases"/>
    <property type="match status" value="1"/>
</dbReference>
<dbReference type="InterPro" id="IPR004255">
    <property type="entry name" value="O-acyltransferase_WSD1_N"/>
</dbReference>
<feature type="domain" description="O-acyltransferase WSD1-like N-terminal" evidence="1">
    <location>
        <begin position="96"/>
        <end position="221"/>
    </location>
</feature>
<dbReference type="Proteomes" id="UP000220340">
    <property type="component" value="Unassembled WGS sequence"/>
</dbReference>
<accession>A0A1Q4HJ70</accession>
<dbReference type="OrthoDB" id="8183309at2"/>
<dbReference type="STRING" id="1801.BRW64_04720"/>
<dbReference type="AlphaFoldDB" id="A0A1Q4HJ70"/>
<dbReference type="EMBL" id="PDCR01000004">
    <property type="protein sequence ID" value="PEG55842.1"/>
    <property type="molecule type" value="Genomic_DNA"/>
</dbReference>
<sequence>MTRAVTDPAGFDDRLEFTDQAMFLGLRATGQEAVMQIVWIYERPVDLDNIRRFHDGIGYGLLGRRIERSVLPFGRHRWVSALGPQTELAFDEQRDRAELGRWIDERATLPLDPEHGPAWHVGVLPMTDGSTAVSIVISHCVSDGGGALQTMVNAIHGRRLDFGYPPPGSRTRGRALREDLRATVRGLPEVGRTLVEAVRQLTRRRDELTKSGAVTAPVSGPDHQVFTPSATVCVKLDDWDRRAAELGGNGHSLVAGFVAKLAQHIGRVGPDGMVTLNIPQGDRRPGDDDTRANAVVLVNLAIDPAKVTTDLTEARAALRDGLRTAREVPDENLRLLPLTPFTPKRAVRKMADVAFGFSTELPVSCSNMGDVPPGLPDIDGAPADFVFLRGIDRVATRHALEQRCGLLTVVAGRINGTETLTFAAYAPGAENSTAWLRGELEKTLADFGLSGVIE</sequence>
<keyword evidence="3" id="KW-1185">Reference proteome</keyword>
<evidence type="ECO:0000313" key="3">
    <source>
        <dbReference type="Proteomes" id="UP000220340"/>
    </source>
</evidence>
<dbReference type="Gene3D" id="3.30.559.10">
    <property type="entry name" value="Chloramphenicol acetyltransferase-like domain"/>
    <property type="match status" value="1"/>
</dbReference>
<comment type="caution">
    <text evidence="2">The sequence shown here is derived from an EMBL/GenBank/DDBJ whole genome shotgun (WGS) entry which is preliminary data.</text>
</comment>
<dbReference type="Pfam" id="PF03007">
    <property type="entry name" value="WS_DGAT_cat"/>
    <property type="match status" value="1"/>
</dbReference>
<reference evidence="2 3" key="1">
    <citation type="submission" date="2017-10" db="EMBL/GenBank/DDBJ databases">
        <title>The new phylogeny of genus Mycobacterium.</title>
        <authorList>
            <person name="Tortoli E."/>
            <person name="Trovato A."/>
            <person name="Cirillo D.M."/>
        </authorList>
    </citation>
    <scope>NUCLEOTIDE SEQUENCE [LARGE SCALE GENOMIC DNA]</scope>
    <source>
        <strain evidence="2 3">IP141170001</strain>
    </source>
</reference>
<dbReference type="InterPro" id="IPR023213">
    <property type="entry name" value="CAT-like_dom_sf"/>
</dbReference>
<name>A0A1Q4HJ70_9MYCO</name>
<dbReference type="RefSeq" id="WP_073854811.1">
    <property type="nucleotide sequence ID" value="NZ_BAAATC010000019.1"/>
</dbReference>
<dbReference type="GO" id="GO:0045017">
    <property type="term" value="P:glycerolipid biosynthetic process"/>
    <property type="evidence" value="ECO:0007669"/>
    <property type="project" value="InterPro"/>
</dbReference>
<protein>
    <recommendedName>
        <fullName evidence="1">O-acyltransferase WSD1-like N-terminal domain-containing protein</fullName>
    </recommendedName>
</protein>
<evidence type="ECO:0000259" key="1">
    <source>
        <dbReference type="Pfam" id="PF03007"/>
    </source>
</evidence>
<gene>
    <name evidence="2" type="ORF">CRI78_04290</name>
</gene>